<comment type="subcellular location">
    <subcellularLocation>
        <location evidence="1">Peroxisome</location>
    </subcellularLocation>
</comment>
<evidence type="ECO:0000313" key="18">
    <source>
        <dbReference type="EMBL" id="SLN55854.1"/>
    </source>
</evidence>
<evidence type="ECO:0000256" key="14">
    <source>
        <dbReference type="ARBA" id="ARBA00049556"/>
    </source>
</evidence>
<keyword evidence="11" id="KW-0413">Isomerase</keyword>
<dbReference type="GO" id="GO:0006635">
    <property type="term" value="P:fatty acid beta-oxidation"/>
    <property type="evidence" value="ECO:0007669"/>
    <property type="project" value="UniProtKB-UniPathway"/>
</dbReference>
<evidence type="ECO:0000259" key="17">
    <source>
        <dbReference type="Pfam" id="PF02737"/>
    </source>
</evidence>
<name>A0A1Y5T4M2_9RHOB</name>
<keyword evidence="19" id="KW-1185">Reference proteome</keyword>
<dbReference type="InterPro" id="IPR006176">
    <property type="entry name" value="3-OHacyl-CoA_DH_NAD-bd"/>
</dbReference>
<comment type="catalytic activity">
    <reaction evidence="14">
        <text>a (3S)-3-hydroxyacyl-CoA + NAD(+) = a 3-oxoacyl-CoA + NADH + H(+)</text>
        <dbReference type="Rhea" id="RHEA:22432"/>
        <dbReference type="ChEBI" id="CHEBI:15378"/>
        <dbReference type="ChEBI" id="CHEBI:57318"/>
        <dbReference type="ChEBI" id="CHEBI:57540"/>
        <dbReference type="ChEBI" id="CHEBI:57945"/>
        <dbReference type="ChEBI" id="CHEBI:90726"/>
        <dbReference type="EC" id="1.1.1.35"/>
    </reaction>
</comment>
<evidence type="ECO:0000256" key="10">
    <source>
        <dbReference type="ARBA" id="ARBA00023140"/>
    </source>
</evidence>
<gene>
    <name evidence="18" type="primary">fadB</name>
    <name evidence="18" type="ORF">PAM7066_02679</name>
</gene>
<dbReference type="InterPro" id="IPR006108">
    <property type="entry name" value="3HC_DH_C"/>
</dbReference>
<comment type="subunit">
    <text evidence="4">Monomer.</text>
</comment>
<keyword evidence="13" id="KW-0511">Multifunctional enzyme</keyword>
<feature type="domain" description="3-hydroxyacyl-CoA dehydrogenase C-terminal" evidence="16">
    <location>
        <begin position="597"/>
        <end position="679"/>
    </location>
</feature>
<proteinExistence type="inferred from homology"/>
<dbReference type="SUPFAM" id="SSF48179">
    <property type="entry name" value="6-phosphogluconate dehydrogenase C-terminal domain-like"/>
    <property type="match status" value="2"/>
</dbReference>
<comment type="similarity">
    <text evidence="3">In the N-terminal section; belongs to the enoyl-CoA hydratase/isomerase family.</text>
</comment>
<evidence type="ECO:0000256" key="6">
    <source>
        <dbReference type="ARBA" id="ARBA00022963"/>
    </source>
</evidence>
<keyword evidence="8" id="KW-0520">NAD</keyword>
<evidence type="ECO:0000256" key="7">
    <source>
        <dbReference type="ARBA" id="ARBA00023002"/>
    </source>
</evidence>
<evidence type="ECO:0000256" key="2">
    <source>
        <dbReference type="ARBA" id="ARBA00005005"/>
    </source>
</evidence>
<dbReference type="FunFam" id="1.10.1040.50:FF:000006">
    <property type="entry name" value="Peroxisomal bifunctional enzyme"/>
    <property type="match status" value="1"/>
</dbReference>
<keyword evidence="5" id="KW-0276">Fatty acid metabolism</keyword>
<dbReference type="Gene3D" id="3.40.50.720">
    <property type="entry name" value="NAD(P)-binding Rossmann-like Domain"/>
    <property type="match status" value="1"/>
</dbReference>
<comment type="pathway">
    <text evidence="2">Lipid metabolism; fatty acid beta-oxidation.</text>
</comment>
<evidence type="ECO:0000259" key="16">
    <source>
        <dbReference type="Pfam" id="PF00725"/>
    </source>
</evidence>
<keyword evidence="6" id="KW-0442">Lipid degradation</keyword>
<evidence type="ECO:0000256" key="15">
    <source>
        <dbReference type="RuleBase" id="RU003707"/>
    </source>
</evidence>
<dbReference type="Pfam" id="PF00725">
    <property type="entry name" value="3HCDH"/>
    <property type="match status" value="2"/>
</dbReference>
<dbReference type="PANTHER" id="PTHR23309:SF49">
    <property type="entry name" value="PEROXISOMAL BIFUNCTIONAL ENZYME"/>
    <property type="match status" value="1"/>
</dbReference>
<evidence type="ECO:0000256" key="11">
    <source>
        <dbReference type="ARBA" id="ARBA00023235"/>
    </source>
</evidence>
<feature type="domain" description="3-hydroxyacyl-CoA dehydrogenase C-terminal" evidence="16">
    <location>
        <begin position="472"/>
        <end position="563"/>
    </location>
</feature>
<dbReference type="EMBL" id="FWFV01000007">
    <property type="protein sequence ID" value="SLN55854.1"/>
    <property type="molecule type" value="Genomic_DNA"/>
</dbReference>
<dbReference type="AlphaFoldDB" id="A0A1Y5T4M2"/>
<organism evidence="18 19">
    <name type="scientific">Palleronia marisminoris</name>
    <dbReference type="NCBI Taxonomy" id="315423"/>
    <lineage>
        <taxon>Bacteria</taxon>
        <taxon>Pseudomonadati</taxon>
        <taxon>Pseudomonadota</taxon>
        <taxon>Alphaproteobacteria</taxon>
        <taxon>Rhodobacterales</taxon>
        <taxon>Roseobacteraceae</taxon>
        <taxon>Palleronia</taxon>
    </lineage>
</organism>
<dbReference type="GO" id="GO:0003857">
    <property type="term" value="F:(3S)-3-hydroxyacyl-CoA dehydrogenase (NAD+) activity"/>
    <property type="evidence" value="ECO:0007669"/>
    <property type="project" value="UniProtKB-EC"/>
</dbReference>
<evidence type="ECO:0000313" key="19">
    <source>
        <dbReference type="Proteomes" id="UP000193870"/>
    </source>
</evidence>
<evidence type="ECO:0000256" key="1">
    <source>
        <dbReference type="ARBA" id="ARBA00004275"/>
    </source>
</evidence>
<dbReference type="GO" id="GO:0004300">
    <property type="term" value="F:enoyl-CoA hydratase activity"/>
    <property type="evidence" value="ECO:0007669"/>
    <property type="project" value="UniProtKB-ARBA"/>
</dbReference>
<evidence type="ECO:0000256" key="4">
    <source>
        <dbReference type="ARBA" id="ARBA00011245"/>
    </source>
</evidence>
<dbReference type="Gene3D" id="3.90.226.10">
    <property type="entry name" value="2-enoyl-CoA Hydratase, Chain A, domain 1"/>
    <property type="match status" value="1"/>
</dbReference>
<dbReference type="InterPro" id="IPR018376">
    <property type="entry name" value="Enoyl-CoA_hyd/isom_CS"/>
</dbReference>
<dbReference type="SUPFAM" id="SSF52096">
    <property type="entry name" value="ClpP/crotonase"/>
    <property type="match status" value="1"/>
</dbReference>
<keyword evidence="12" id="KW-0456">Lyase</keyword>
<evidence type="ECO:0000256" key="8">
    <source>
        <dbReference type="ARBA" id="ARBA00023027"/>
    </source>
</evidence>
<dbReference type="SUPFAM" id="SSF51735">
    <property type="entry name" value="NAD(P)-binding Rossmann-fold domains"/>
    <property type="match status" value="1"/>
</dbReference>
<dbReference type="Pfam" id="PF02737">
    <property type="entry name" value="3HCDH_N"/>
    <property type="match status" value="1"/>
</dbReference>
<evidence type="ECO:0000256" key="13">
    <source>
        <dbReference type="ARBA" id="ARBA00023268"/>
    </source>
</evidence>
<keyword evidence="7" id="KW-0560">Oxidoreductase</keyword>
<dbReference type="InterPro" id="IPR036291">
    <property type="entry name" value="NAD(P)-bd_dom_sf"/>
</dbReference>
<evidence type="ECO:0000256" key="3">
    <source>
        <dbReference type="ARBA" id="ARBA00008750"/>
    </source>
</evidence>
<reference evidence="18 19" key="1">
    <citation type="submission" date="2017-03" db="EMBL/GenBank/DDBJ databases">
        <authorList>
            <person name="Afonso C.L."/>
            <person name="Miller P.J."/>
            <person name="Scott M.A."/>
            <person name="Spackman E."/>
            <person name="Goraichik I."/>
            <person name="Dimitrov K.M."/>
            <person name="Suarez D.L."/>
            <person name="Swayne D.E."/>
        </authorList>
    </citation>
    <scope>NUCLEOTIDE SEQUENCE [LARGE SCALE GENOMIC DNA]</scope>
    <source>
        <strain evidence="18 19">CECT 7066</strain>
    </source>
</reference>
<dbReference type="CDD" id="cd06558">
    <property type="entry name" value="crotonase-like"/>
    <property type="match status" value="1"/>
</dbReference>
<dbReference type="Proteomes" id="UP000193870">
    <property type="component" value="Unassembled WGS sequence"/>
</dbReference>
<evidence type="ECO:0000256" key="12">
    <source>
        <dbReference type="ARBA" id="ARBA00023239"/>
    </source>
</evidence>
<dbReference type="InterPro" id="IPR001753">
    <property type="entry name" value="Enoyl-CoA_hydra/iso"/>
</dbReference>
<dbReference type="OrthoDB" id="9771883at2"/>
<dbReference type="InterPro" id="IPR008927">
    <property type="entry name" value="6-PGluconate_DH-like_C_sf"/>
</dbReference>
<dbReference type="GO" id="GO:0016853">
    <property type="term" value="F:isomerase activity"/>
    <property type="evidence" value="ECO:0007669"/>
    <property type="project" value="UniProtKB-KW"/>
</dbReference>
<evidence type="ECO:0000256" key="5">
    <source>
        <dbReference type="ARBA" id="ARBA00022832"/>
    </source>
</evidence>
<dbReference type="PROSITE" id="PS00166">
    <property type="entry name" value="ENOYL_COA_HYDRATASE"/>
    <property type="match status" value="1"/>
</dbReference>
<sequence length="688" mass="74347">MSDTVRYDREGAVAIVTVDNPPVNALGHAVRQALVAAFDRFEADDAEIAVLTGAGRLFLGGADISEFGKPPAEPSLPDVIGRIERCAKPVVAAIHGAALGGGLEVAMGCHYRVALTGTKLGLPEVTLGLIPGAGGTQRAPRLMGLDAAVELMTTGKPIEPEKAQVYGLIDRVVSVDEPRLAGIAYAEQLLAEGATTRPTRDLPAPDAPKRDLETWRELLEQRHMGEIAQNRAAEAAFRTLDTPFDEGMAAEREAFLDLIKSRQSDALRHAFFLERQVSRLPELKGVEPREIASVGVIGGGTMGAGIATACLLAGLSVTLIETDAVRAEKAYLTVSKNLDGAVERGKMSEDARRAADLTTTVEYEALSEADIVVEAVFESMDVKRQVFAQLDGLMKQGAVLATNTSYLDVNQIADATGRPQDVIGLHFFSPAHVMRLVEVVVADKTAPEVTATAFALAKKLKKVAVRSGVCDGFIGNRILSHYRAAATEMVLKGASPYQIDAAIERFGFKMGPYKVADLAGLDIGHATRARKGPQPGEVNPDWDDRLNEMGRLGRKTGRGYYTYDDGTKEDPEVPQIIEDIRAAKGIEPRDFNETELVERYMTAMVNEAAKVVGEGIAKRPLDVDAVLLFGYGFPRFRGGPMKYADHVGLRVISDRIDRYAAENPEFWQKAPLIAELVERDGTFEELNT</sequence>
<keyword evidence="10" id="KW-0576">Peroxisome</keyword>
<dbReference type="Gene3D" id="1.10.1040.50">
    <property type="match status" value="1"/>
</dbReference>
<dbReference type="InterPro" id="IPR029045">
    <property type="entry name" value="ClpP/crotonase-like_dom_sf"/>
</dbReference>
<accession>A0A1Y5T4M2</accession>
<dbReference type="FunFam" id="3.40.50.720:FF:000009">
    <property type="entry name" value="Fatty oxidation complex, alpha subunit"/>
    <property type="match status" value="1"/>
</dbReference>
<feature type="domain" description="3-hydroxyacyl-CoA dehydrogenase NAD binding" evidence="17">
    <location>
        <begin position="294"/>
        <end position="466"/>
    </location>
</feature>
<dbReference type="UniPathway" id="UPA00659"/>
<dbReference type="PANTHER" id="PTHR23309">
    <property type="entry name" value="3-HYDROXYACYL-COA DEHYROGENASE"/>
    <property type="match status" value="1"/>
</dbReference>
<comment type="similarity">
    <text evidence="15">Belongs to the enoyl-CoA hydratase/isomerase family.</text>
</comment>
<protein>
    <submittedName>
        <fullName evidence="18">Fatty acid oxidation complex subunit alpha</fullName>
    </submittedName>
</protein>
<dbReference type="Pfam" id="PF00378">
    <property type="entry name" value="ECH_1"/>
    <property type="match status" value="1"/>
</dbReference>
<dbReference type="GO" id="GO:0070403">
    <property type="term" value="F:NAD+ binding"/>
    <property type="evidence" value="ECO:0007669"/>
    <property type="project" value="InterPro"/>
</dbReference>
<keyword evidence="9" id="KW-0443">Lipid metabolism</keyword>
<dbReference type="RefSeq" id="WP_085854670.1">
    <property type="nucleotide sequence ID" value="NZ_FOPF01000007.1"/>
</dbReference>
<dbReference type="STRING" id="315423.SAMN04488020_107205"/>
<evidence type="ECO:0000256" key="9">
    <source>
        <dbReference type="ARBA" id="ARBA00023098"/>
    </source>
</evidence>